<evidence type="ECO:0000313" key="2">
    <source>
        <dbReference type="Proteomes" id="UP000006860"/>
    </source>
</evidence>
<reference evidence="2" key="1">
    <citation type="submission" date="2011-02" db="EMBL/GenBank/DDBJ databases">
        <title>The complete genome of Planctomyces brasiliensis DSM 5305.</title>
        <authorList>
            <person name="Lucas S."/>
            <person name="Copeland A."/>
            <person name="Lapidus A."/>
            <person name="Bruce D."/>
            <person name="Goodwin L."/>
            <person name="Pitluck S."/>
            <person name="Kyrpides N."/>
            <person name="Mavromatis K."/>
            <person name="Pagani I."/>
            <person name="Ivanova N."/>
            <person name="Ovchinnikova G."/>
            <person name="Lu M."/>
            <person name="Detter J.C."/>
            <person name="Han C."/>
            <person name="Land M."/>
            <person name="Hauser L."/>
            <person name="Markowitz V."/>
            <person name="Cheng J.-F."/>
            <person name="Hugenholtz P."/>
            <person name="Woyke T."/>
            <person name="Wu D."/>
            <person name="Tindall B."/>
            <person name="Pomrenke H.G."/>
            <person name="Brambilla E."/>
            <person name="Klenk H.-P."/>
            <person name="Eisen J.A."/>
        </authorList>
    </citation>
    <scope>NUCLEOTIDE SEQUENCE [LARGE SCALE GENOMIC DNA]</scope>
    <source>
        <strain evidence="2">ATCC 49424 / DSM 5305 / JCM 21570 / NBRC 103401 / IFAM 1448</strain>
    </source>
</reference>
<sequence>MPHRDVSCDSSLNFVQLQAAINSLLANCDFSAVTWKSQCTWTPRLLASVALFWACSDESTLVERFENSR</sequence>
<dbReference type="EMBL" id="CP002546">
    <property type="protein sequence ID" value="ADY58711.1"/>
    <property type="molecule type" value="Genomic_DNA"/>
</dbReference>
<dbReference type="KEGG" id="pbs:Plabr_1093"/>
<evidence type="ECO:0000313" key="1">
    <source>
        <dbReference type="EMBL" id="ADY58711.1"/>
    </source>
</evidence>
<dbReference type="STRING" id="756272.Plabr_1093"/>
<proteinExistence type="predicted"/>
<keyword evidence="2" id="KW-1185">Reference proteome</keyword>
<dbReference type="HOGENOM" id="CLU_2773356_0_0_0"/>
<name>F0SKP1_RUBBR</name>
<dbReference type="Proteomes" id="UP000006860">
    <property type="component" value="Chromosome"/>
</dbReference>
<organism evidence="1 2">
    <name type="scientific">Rubinisphaera brasiliensis (strain ATCC 49424 / DSM 5305 / JCM 21570 / IAM 15109 / NBRC 103401 / IFAM 1448)</name>
    <name type="common">Planctomyces brasiliensis</name>
    <dbReference type="NCBI Taxonomy" id="756272"/>
    <lineage>
        <taxon>Bacteria</taxon>
        <taxon>Pseudomonadati</taxon>
        <taxon>Planctomycetota</taxon>
        <taxon>Planctomycetia</taxon>
        <taxon>Planctomycetales</taxon>
        <taxon>Planctomycetaceae</taxon>
        <taxon>Rubinisphaera</taxon>
    </lineage>
</organism>
<accession>F0SKP1</accession>
<dbReference type="RefSeq" id="WP_013627444.1">
    <property type="nucleotide sequence ID" value="NC_015174.1"/>
</dbReference>
<gene>
    <name evidence="1" type="ordered locus">Plabr_1093</name>
</gene>
<dbReference type="AlphaFoldDB" id="F0SKP1"/>
<protein>
    <submittedName>
        <fullName evidence="1">Uncharacterized protein</fullName>
    </submittedName>
</protein>